<dbReference type="PANTHER" id="PTHR45436:SF5">
    <property type="entry name" value="SENSOR HISTIDINE KINASE TRCS"/>
    <property type="match status" value="1"/>
</dbReference>
<evidence type="ECO:0000256" key="3">
    <source>
        <dbReference type="ARBA" id="ARBA00012438"/>
    </source>
</evidence>
<gene>
    <name evidence="14" type="ORF">H5J25_15190</name>
</gene>
<dbReference type="PANTHER" id="PTHR45436">
    <property type="entry name" value="SENSOR HISTIDINE KINASE YKOH"/>
    <property type="match status" value="1"/>
</dbReference>
<feature type="domain" description="HAMP" evidence="13">
    <location>
        <begin position="201"/>
        <end position="252"/>
    </location>
</feature>
<comment type="subcellular location">
    <subcellularLocation>
        <location evidence="2">Membrane</location>
    </subcellularLocation>
</comment>
<dbReference type="Pfam" id="PF02518">
    <property type="entry name" value="HATPase_c"/>
    <property type="match status" value="1"/>
</dbReference>
<dbReference type="Gene3D" id="3.30.565.10">
    <property type="entry name" value="Histidine kinase-like ATPase, C-terminal domain"/>
    <property type="match status" value="1"/>
</dbReference>
<dbReference type="InterPro" id="IPR003594">
    <property type="entry name" value="HATPase_dom"/>
</dbReference>
<dbReference type="GO" id="GO:0004673">
    <property type="term" value="F:protein histidine kinase activity"/>
    <property type="evidence" value="ECO:0007669"/>
    <property type="project" value="UniProtKB-EC"/>
</dbReference>
<dbReference type="GO" id="GO:0000160">
    <property type="term" value="P:phosphorelay signal transduction system"/>
    <property type="evidence" value="ECO:0007669"/>
    <property type="project" value="UniProtKB-KW"/>
</dbReference>
<dbReference type="KEGG" id="sari:H5J25_15190"/>
<evidence type="ECO:0000256" key="2">
    <source>
        <dbReference type="ARBA" id="ARBA00004370"/>
    </source>
</evidence>
<dbReference type="AlphaFoldDB" id="A0A974NTP4"/>
<comment type="catalytic activity">
    <reaction evidence="1">
        <text>ATP + protein L-histidine = ADP + protein N-phospho-L-histidine.</text>
        <dbReference type="EC" id="2.7.13.3"/>
    </reaction>
</comment>
<evidence type="ECO:0000313" key="14">
    <source>
        <dbReference type="EMBL" id="QQV76743.1"/>
    </source>
</evidence>
<dbReference type="GO" id="GO:0005886">
    <property type="term" value="C:plasma membrane"/>
    <property type="evidence" value="ECO:0007669"/>
    <property type="project" value="TreeGrafter"/>
</dbReference>
<reference evidence="15" key="1">
    <citation type="submission" date="2020-09" db="EMBL/GenBank/DDBJ databases">
        <title>Sphingomonas sp., a new species isolated from pork steak.</title>
        <authorList>
            <person name="Heidler von Heilborn D."/>
        </authorList>
    </citation>
    <scope>NUCLEOTIDE SEQUENCE [LARGE SCALE GENOMIC DNA]</scope>
</reference>
<evidence type="ECO:0000256" key="1">
    <source>
        <dbReference type="ARBA" id="ARBA00000085"/>
    </source>
</evidence>
<evidence type="ECO:0000256" key="4">
    <source>
        <dbReference type="ARBA" id="ARBA00022553"/>
    </source>
</evidence>
<dbReference type="InterPro" id="IPR036890">
    <property type="entry name" value="HATPase_C_sf"/>
</dbReference>
<dbReference type="PRINTS" id="PR00344">
    <property type="entry name" value="BCTRLSENSOR"/>
</dbReference>
<accession>A0A974NTP4</accession>
<dbReference type="InterPro" id="IPR003660">
    <property type="entry name" value="HAMP_dom"/>
</dbReference>
<keyword evidence="7 14" id="KW-0418">Kinase</keyword>
<evidence type="ECO:0000256" key="5">
    <source>
        <dbReference type="ARBA" id="ARBA00022679"/>
    </source>
</evidence>
<evidence type="ECO:0000259" key="12">
    <source>
        <dbReference type="PROSITE" id="PS50109"/>
    </source>
</evidence>
<keyword evidence="6" id="KW-0812">Transmembrane</keyword>
<evidence type="ECO:0000259" key="13">
    <source>
        <dbReference type="PROSITE" id="PS50885"/>
    </source>
</evidence>
<dbReference type="EC" id="2.7.13.3" evidence="3"/>
<keyword evidence="4" id="KW-0597">Phosphoprotein</keyword>
<evidence type="ECO:0000313" key="15">
    <source>
        <dbReference type="Proteomes" id="UP000595894"/>
    </source>
</evidence>
<keyword evidence="5" id="KW-0808">Transferase</keyword>
<organism evidence="14 15">
    <name type="scientific">Sphingomonas aliaeris</name>
    <dbReference type="NCBI Taxonomy" id="2759526"/>
    <lineage>
        <taxon>Bacteria</taxon>
        <taxon>Pseudomonadati</taxon>
        <taxon>Pseudomonadota</taxon>
        <taxon>Alphaproteobacteria</taxon>
        <taxon>Sphingomonadales</taxon>
        <taxon>Sphingomonadaceae</taxon>
        <taxon>Sphingomonas</taxon>
    </lineage>
</organism>
<keyword evidence="8" id="KW-1133">Transmembrane helix</keyword>
<dbReference type="PROSITE" id="PS50885">
    <property type="entry name" value="HAMP"/>
    <property type="match status" value="1"/>
</dbReference>
<dbReference type="InterPro" id="IPR004358">
    <property type="entry name" value="Sig_transdc_His_kin-like_C"/>
</dbReference>
<feature type="compositionally biased region" description="Basic and acidic residues" evidence="11">
    <location>
        <begin position="108"/>
        <end position="136"/>
    </location>
</feature>
<evidence type="ECO:0000256" key="10">
    <source>
        <dbReference type="ARBA" id="ARBA00023136"/>
    </source>
</evidence>
<keyword evidence="9" id="KW-0902">Two-component regulatory system</keyword>
<dbReference type="Proteomes" id="UP000595894">
    <property type="component" value="Chromosome"/>
</dbReference>
<dbReference type="SUPFAM" id="SSF55874">
    <property type="entry name" value="ATPase domain of HSP90 chaperone/DNA topoisomerase II/histidine kinase"/>
    <property type="match status" value="1"/>
</dbReference>
<keyword evidence="15" id="KW-1185">Reference proteome</keyword>
<evidence type="ECO:0000256" key="8">
    <source>
        <dbReference type="ARBA" id="ARBA00022989"/>
    </source>
</evidence>
<protein>
    <recommendedName>
        <fullName evidence="3">histidine kinase</fullName>
        <ecNumber evidence="3">2.7.13.3</ecNumber>
    </recommendedName>
</protein>
<dbReference type="InterPro" id="IPR005467">
    <property type="entry name" value="His_kinase_dom"/>
</dbReference>
<evidence type="ECO:0000256" key="11">
    <source>
        <dbReference type="SAM" id="MobiDB-lite"/>
    </source>
</evidence>
<dbReference type="InterPro" id="IPR050428">
    <property type="entry name" value="TCS_sensor_his_kinase"/>
</dbReference>
<dbReference type="EMBL" id="CP061035">
    <property type="protein sequence ID" value="QQV76743.1"/>
    <property type="molecule type" value="Genomic_DNA"/>
</dbReference>
<evidence type="ECO:0000256" key="9">
    <source>
        <dbReference type="ARBA" id="ARBA00023012"/>
    </source>
</evidence>
<dbReference type="RefSeq" id="WP_202092463.1">
    <property type="nucleotide sequence ID" value="NZ_CP061035.1"/>
</dbReference>
<evidence type="ECO:0000256" key="7">
    <source>
        <dbReference type="ARBA" id="ARBA00022777"/>
    </source>
</evidence>
<dbReference type="PROSITE" id="PS50109">
    <property type="entry name" value="HIS_KIN"/>
    <property type="match status" value="1"/>
</dbReference>
<feature type="region of interest" description="Disordered" evidence="11">
    <location>
        <begin position="93"/>
        <end position="144"/>
    </location>
</feature>
<evidence type="ECO:0000256" key="6">
    <source>
        <dbReference type="ARBA" id="ARBA00022692"/>
    </source>
</evidence>
<sequence length="465" mass="49438">MNRWLRSLRGRLLLIAAASTLAALLFAGFAIGHVLERVVMRGLDERLDTQVRILARAVRPDGTLDTARAVDLPDFGRIGSGWSWRVDGPTGHFTSAAGAPDVPVIRSPDARAPRPDPALRHDDGPRHDDDGIRPGEIDDSSGQRLHARQTVVATPAGPVTIAAAGPRRVVAAPLREALLPLLASLAILGIGLGVATFVQLRLGLRPLTRLRTALVDVRAGRRSHVPADQPEELAGIVGELNALIDQNEAGLSAARRHVSNLAHGMKTPLAALAMKLSEDGRDPDGSLSAMVAEVDARVRHHLGRARAATPAGRSRARTPLLPALMDLATVLDRLHADRPVRFETDVPADLALAVDPQDLDEMLGNLLDNARRHARSELSVRVEVLNTLATILIEDDGPGLAETAMRDALVPGQRLDEAGEGYGFGLSIVQELAELNGGTLSLGRSERAGWGLAVTLTLPRALLAG</sequence>
<name>A0A974NTP4_9SPHN</name>
<dbReference type="SMART" id="SM00387">
    <property type="entry name" value="HATPase_c"/>
    <property type="match status" value="1"/>
</dbReference>
<proteinExistence type="predicted"/>
<feature type="domain" description="Histidine kinase" evidence="12">
    <location>
        <begin position="260"/>
        <end position="462"/>
    </location>
</feature>
<keyword evidence="10" id="KW-0472">Membrane</keyword>